<keyword evidence="2" id="KW-1185">Reference proteome</keyword>
<reference evidence="2" key="1">
    <citation type="journal article" date="2020" name="Nat. Genet.">
        <title>Genomic diversifications of five Gossypium allopolyploid species and their impact on cotton improvement.</title>
        <authorList>
            <person name="Chen Z.J."/>
            <person name="Sreedasyam A."/>
            <person name="Ando A."/>
            <person name="Song Q."/>
            <person name="De Santiago L.M."/>
            <person name="Hulse-Kemp A.M."/>
            <person name="Ding M."/>
            <person name="Ye W."/>
            <person name="Kirkbride R.C."/>
            <person name="Jenkins J."/>
            <person name="Plott C."/>
            <person name="Lovell J."/>
            <person name="Lin Y.M."/>
            <person name="Vaughn R."/>
            <person name="Liu B."/>
            <person name="Simpson S."/>
            <person name="Scheffler B.E."/>
            <person name="Wen L."/>
            <person name="Saski C.A."/>
            <person name="Grover C.E."/>
            <person name="Hu G."/>
            <person name="Conover J.L."/>
            <person name="Carlson J.W."/>
            <person name="Shu S."/>
            <person name="Boston L.B."/>
            <person name="Williams M."/>
            <person name="Peterson D.G."/>
            <person name="McGee K."/>
            <person name="Jones D.C."/>
            <person name="Wendel J.F."/>
            <person name="Stelly D.M."/>
            <person name="Grimwood J."/>
            <person name="Schmutz J."/>
        </authorList>
    </citation>
    <scope>NUCLEOTIDE SEQUENCE [LARGE SCALE GENOMIC DNA]</scope>
    <source>
        <strain evidence="2">cv. 3-79</strain>
    </source>
</reference>
<dbReference type="Proteomes" id="UP000327439">
    <property type="component" value="Chromosome A13"/>
</dbReference>
<evidence type="ECO:0000313" key="2">
    <source>
        <dbReference type="Proteomes" id="UP000327439"/>
    </source>
</evidence>
<name>A0A5J5SW21_GOSBA</name>
<gene>
    <name evidence="1" type="ORF">ES319_A13G073300v1</name>
</gene>
<accession>A0A5J5SW21</accession>
<dbReference type="EMBL" id="CM018214">
    <property type="protein sequence ID" value="KAB2047835.1"/>
    <property type="molecule type" value="Genomic_DNA"/>
</dbReference>
<evidence type="ECO:0000313" key="1">
    <source>
        <dbReference type="EMBL" id="KAB2047835.1"/>
    </source>
</evidence>
<dbReference type="AlphaFoldDB" id="A0A5J5SW21"/>
<proteinExistence type="predicted"/>
<protein>
    <submittedName>
        <fullName evidence="1">Uncharacterized protein</fullName>
    </submittedName>
</protein>
<sequence>MISICSIKQHVRKGMFQGLVLEGGGEKNGIDGIIAGIEGMFRNGGIVIGKVGRVVGNGMLGNGKDGCVVGNVGIVGCGRLGS</sequence>
<organism evidence="1 2">
    <name type="scientific">Gossypium barbadense</name>
    <name type="common">Sea Island cotton</name>
    <name type="synonym">Hibiscus barbadensis</name>
    <dbReference type="NCBI Taxonomy" id="3634"/>
    <lineage>
        <taxon>Eukaryota</taxon>
        <taxon>Viridiplantae</taxon>
        <taxon>Streptophyta</taxon>
        <taxon>Embryophyta</taxon>
        <taxon>Tracheophyta</taxon>
        <taxon>Spermatophyta</taxon>
        <taxon>Magnoliopsida</taxon>
        <taxon>eudicotyledons</taxon>
        <taxon>Gunneridae</taxon>
        <taxon>Pentapetalae</taxon>
        <taxon>rosids</taxon>
        <taxon>malvids</taxon>
        <taxon>Malvales</taxon>
        <taxon>Malvaceae</taxon>
        <taxon>Malvoideae</taxon>
        <taxon>Gossypium</taxon>
    </lineage>
</organism>